<keyword evidence="3 8" id="KW-0378">Hydrolase</keyword>
<dbReference type="InterPro" id="IPR017283">
    <property type="entry name" value="HchA"/>
</dbReference>
<dbReference type="NCBIfam" id="NF003168">
    <property type="entry name" value="PRK04155.1"/>
    <property type="match status" value="1"/>
</dbReference>
<accession>A0ABV9Z6U5</accession>
<proteinExistence type="predicted"/>
<evidence type="ECO:0000256" key="5">
    <source>
        <dbReference type="ARBA" id="ARBA00023204"/>
    </source>
</evidence>
<dbReference type="GO" id="GO:0036524">
    <property type="term" value="F:protein deglycase activity"/>
    <property type="evidence" value="ECO:0007669"/>
    <property type="project" value="UniProtKB-EC"/>
</dbReference>
<keyword evidence="4" id="KW-0346">Stress response</keyword>
<dbReference type="PANTHER" id="PTHR48094">
    <property type="entry name" value="PROTEIN/NUCLEIC ACID DEGLYCASE DJ-1-RELATED"/>
    <property type="match status" value="1"/>
</dbReference>
<dbReference type="EC" id="3.5.1.124" evidence="8"/>
<dbReference type="InterPro" id="IPR029062">
    <property type="entry name" value="Class_I_gatase-like"/>
</dbReference>
<sequence length="294" mass="31744">MTSTEKSDSTEPTPDAAERNAFFPSPYSLGQYVPPRTDFDGAEARGAYTEGRWKVLVIGVDERYLPMQNGRLFSTGNHPVETLLPMMHLHETGFGIDVATVSGNPVKFEHWAMPADDEAVHEAYDRFEPQFRDPLALADVVESGLGPGSDYLAVFIPGGHGAMIGLAESDEVQSVLDWALADGRFVITLCHGPAALVAAARHRERSPFEGYRTCVFPDALDTGANLDIGYIPGPMPWLLASCLREQGVVVTNDDMAGHVLRDRGLLTGDSPLAANGLGRLAASTLLEHIRENAG</sequence>
<comment type="caution">
    <text evidence="8">The sequence shown here is derived from an EMBL/GenBank/DDBJ whole genome shotgun (WGS) entry which is preliminary data.</text>
</comment>
<dbReference type="RefSeq" id="WP_378019126.1">
    <property type="nucleotide sequence ID" value="NZ_JBHSKG010000001.1"/>
</dbReference>
<name>A0ABV9Z6U5_9PSEU</name>
<evidence type="ECO:0000256" key="1">
    <source>
        <dbReference type="ARBA" id="ARBA00022490"/>
    </source>
</evidence>
<dbReference type="Proteomes" id="UP001596175">
    <property type="component" value="Unassembled WGS sequence"/>
</dbReference>
<keyword evidence="9" id="KW-1185">Reference proteome</keyword>
<evidence type="ECO:0000313" key="9">
    <source>
        <dbReference type="Proteomes" id="UP001596175"/>
    </source>
</evidence>
<evidence type="ECO:0000313" key="8">
    <source>
        <dbReference type="EMBL" id="MFC5136902.1"/>
    </source>
</evidence>
<dbReference type="InterPro" id="IPR050325">
    <property type="entry name" value="Prot/Nucl_acid_deglycase"/>
</dbReference>
<dbReference type="PIRSF" id="PIRSF037798">
    <property type="entry name" value="Chaperone_HchA"/>
    <property type="match status" value="1"/>
</dbReference>
<keyword evidence="5" id="KW-0234">DNA repair</keyword>
<evidence type="ECO:0000256" key="6">
    <source>
        <dbReference type="SAM" id="MobiDB-lite"/>
    </source>
</evidence>
<reference evidence="9" key="1">
    <citation type="journal article" date="2019" name="Int. J. Syst. Evol. Microbiol.">
        <title>The Global Catalogue of Microorganisms (GCM) 10K type strain sequencing project: providing services to taxonomists for standard genome sequencing and annotation.</title>
        <authorList>
            <consortium name="The Broad Institute Genomics Platform"/>
            <consortium name="The Broad Institute Genome Sequencing Center for Infectious Disease"/>
            <person name="Wu L."/>
            <person name="Ma J."/>
        </authorList>
    </citation>
    <scope>NUCLEOTIDE SEQUENCE [LARGE SCALE GENOMIC DNA]</scope>
    <source>
        <strain evidence="9">XZYJ18</strain>
    </source>
</reference>
<keyword evidence="1" id="KW-0963">Cytoplasm</keyword>
<dbReference type="PANTHER" id="PTHR48094:SF20">
    <property type="entry name" value="PROTEIN_NUCLEIC ACID DEGLYCASE 1"/>
    <property type="match status" value="1"/>
</dbReference>
<evidence type="ECO:0000256" key="4">
    <source>
        <dbReference type="ARBA" id="ARBA00023016"/>
    </source>
</evidence>
<organism evidence="8 9">
    <name type="scientific">Actinomycetospora rhizophila</name>
    <dbReference type="NCBI Taxonomy" id="1416876"/>
    <lineage>
        <taxon>Bacteria</taxon>
        <taxon>Bacillati</taxon>
        <taxon>Actinomycetota</taxon>
        <taxon>Actinomycetes</taxon>
        <taxon>Pseudonocardiales</taxon>
        <taxon>Pseudonocardiaceae</taxon>
        <taxon>Actinomycetospora</taxon>
    </lineage>
</organism>
<evidence type="ECO:0000256" key="2">
    <source>
        <dbReference type="ARBA" id="ARBA00022763"/>
    </source>
</evidence>
<dbReference type="InterPro" id="IPR002818">
    <property type="entry name" value="DJ-1/PfpI"/>
</dbReference>
<evidence type="ECO:0000259" key="7">
    <source>
        <dbReference type="Pfam" id="PF01965"/>
    </source>
</evidence>
<evidence type="ECO:0000256" key="3">
    <source>
        <dbReference type="ARBA" id="ARBA00022801"/>
    </source>
</evidence>
<dbReference type="Gene3D" id="3.40.50.880">
    <property type="match status" value="1"/>
</dbReference>
<dbReference type="Pfam" id="PF01965">
    <property type="entry name" value="DJ-1_PfpI"/>
    <property type="match status" value="1"/>
</dbReference>
<dbReference type="SUPFAM" id="SSF52317">
    <property type="entry name" value="Class I glutamine amidotransferase-like"/>
    <property type="match status" value="1"/>
</dbReference>
<feature type="region of interest" description="Disordered" evidence="6">
    <location>
        <begin position="1"/>
        <end position="29"/>
    </location>
</feature>
<gene>
    <name evidence="8" type="primary">hchA</name>
    <name evidence="8" type="ORF">ACFPK1_01545</name>
</gene>
<dbReference type="EMBL" id="JBHSKG010000001">
    <property type="protein sequence ID" value="MFC5136902.1"/>
    <property type="molecule type" value="Genomic_DNA"/>
</dbReference>
<feature type="domain" description="DJ-1/PfpI" evidence="7">
    <location>
        <begin position="79"/>
        <end position="200"/>
    </location>
</feature>
<protein>
    <submittedName>
        <fullName evidence="8">Glyoxalase III HchA</fullName>
        <ecNumber evidence="8">3.5.1.124</ecNumber>
    </submittedName>
</protein>
<keyword evidence="2" id="KW-0227">DNA damage</keyword>